<organism evidence="2 3">
    <name type="scientific">Marinobacter lutaoensis</name>
    <dbReference type="NCBI Taxonomy" id="135739"/>
    <lineage>
        <taxon>Bacteria</taxon>
        <taxon>Pseudomonadati</taxon>
        <taxon>Pseudomonadota</taxon>
        <taxon>Gammaproteobacteria</taxon>
        <taxon>Pseudomonadales</taxon>
        <taxon>Marinobacteraceae</taxon>
        <taxon>Marinobacter</taxon>
    </lineage>
</organism>
<protein>
    <submittedName>
        <fullName evidence="2">Uncharacterized protein</fullName>
    </submittedName>
</protein>
<accession>A0A1V2DTR2</accession>
<dbReference type="STRING" id="135739.BTO32_07510"/>
<feature type="transmembrane region" description="Helical" evidence="1">
    <location>
        <begin position="6"/>
        <end position="25"/>
    </location>
</feature>
<sequence>MLREVLVASVIVAVLAVLVFVPRWLRSPEPAAQMPTCDVLAGPCRWHSDQGEWVVEAEPLGEGDQGTEFRLQVRAPVAPERFLAVLRGESMYMGEYPVPLMPDDKGGWNARFTAPFCTTGSEMQWRIDLQSGQRPVGAPPARLTFWAR</sequence>
<reference evidence="2 3" key="1">
    <citation type="submission" date="2016-12" db="EMBL/GenBank/DDBJ databases">
        <title>Marinobacter lutaoensis whole genome sequencing.</title>
        <authorList>
            <person name="Verma A."/>
            <person name="Krishnamurthi S."/>
        </authorList>
    </citation>
    <scope>NUCLEOTIDE SEQUENCE [LARGE SCALE GENOMIC DNA]</scope>
    <source>
        <strain evidence="2 3">T5054</strain>
    </source>
</reference>
<keyword evidence="1" id="KW-0472">Membrane</keyword>
<name>A0A1V2DTR2_9GAMM</name>
<dbReference type="Proteomes" id="UP000189339">
    <property type="component" value="Unassembled WGS sequence"/>
</dbReference>
<keyword evidence="3" id="KW-1185">Reference proteome</keyword>
<proteinExistence type="predicted"/>
<dbReference type="EMBL" id="MSCW01000005">
    <property type="protein sequence ID" value="ONF44125.1"/>
    <property type="molecule type" value="Genomic_DNA"/>
</dbReference>
<evidence type="ECO:0000256" key="1">
    <source>
        <dbReference type="SAM" id="Phobius"/>
    </source>
</evidence>
<comment type="caution">
    <text evidence="2">The sequence shown here is derived from an EMBL/GenBank/DDBJ whole genome shotgun (WGS) entry which is preliminary data.</text>
</comment>
<gene>
    <name evidence="2" type="ORF">BTO32_07510</name>
</gene>
<evidence type="ECO:0000313" key="2">
    <source>
        <dbReference type="EMBL" id="ONF44125.1"/>
    </source>
</evidence>
<keyword evidence="1" id="KW-0812">Transmembrane</keyword>
<evidence type="ECO:0000313" key="3">
    <source>
        <dbReference type="Proteomes" id="UP000189339"/>
    </source>
</evidence>
<dbReference type="OrthoDB" id="6365831at2"/>
<dbReference type="AlphaFoldDB" id="A0A1V2DTR2"/>
<keyword evidence="1" id="KW-1133">Transmembrane helix</keyword>
<dbReference type="RefSeq" id="WP_076724004.1">
    <property type="nucleotide sequence ID" value="NZ_JABWTC010000010.1"/>
</dbReference>